<dbReference type="eggNOG" id="KOG1192">
    <property type="taxonomic scope" value="Eukaryota"/>
</dbReference>
<dbReference type="InterPro" id="IPR050481">
    <property type="entry name" value="UDP-glycosyltransf_plant"/>
</dbReference>
<proteinExistence type="inferred from homology"/>
<dbReference type="PANTHER" id="PTHR48048">
    <property type="entry name" value="GLYCOSYLTRANSFERASE"/>
    <property type="match status" value="1"/>
</dbReference>
<evidence type="ECO:0000313" key="4">
    <source>
        <dbReference type="Proteomes" id="UP000030645"/>
    </source>
</evidence>
<accession>W9RMW5</accession>
<evidence type="ECO:0000313" key="3">
    <source>
        <dbReference type="EMBL" id="EXB98273.1"/>
    </source>
</evidence>
<organism evidence="3 4">
    <name type="scientific">Morus notabilis</name>
    <dbReference type="NCBI Taxonomy" id="981085"/>
    <lineage>
        <taxon>Eukaryota</taxon>
        <taxon>Viridiplantae</taxon>
        <taxon>Streptophyta</taxon>
        <taxon>Embryophyta</taxon>
        <taxon>Tracheophyta</taxon>
        <taxon>Spermatophyta</taxon>
        <taxon>Magnoliopsida</taxon>
        <taxon>eudicotyledons</taxon>
        <taxon>Gunneridae</taxon>
        <taxon>Pentapetalae</taxon>
        <taxon>rosids</taxon>
        <taxon>fabids</taxon>
        <taxon>Rosales</taxon>
        <taxon>Moraceae</taxon>
        <taxon>Moreae</taxon>
        <taxon>Morus</taxon>
    </lineage>
</organism>
<dbReference type="PANTHER" id="PTHR48048:SF45">
    <property type="entry name" value="GLYCOSYLTRANSFERASE"/>
    <property type="match status" value="1"/>
</dbReference>
<keyword evidence="2" id="KW-0328">Glycosyltransferase</keyword>
<dbReference type="AlphaFoldDB" id="W9RMW5"/>
<reference evidence="4" key="1">
    <citation type="submission" date="2013-01" db="EMBL/GenBank/DDBJ databases">
        <title>Draft Genome Sequence of a Mulberry Tree, Morus notabilis C.K. Schneid.</title>
        <authorList>
            <person name="He N."/>
            <person name="Zhao S."/>
        </authorList>
    </citation>
    <scope>NUCLEOTIDE SEQUENCE</scope>
</reference>
<dbReference type="GO" id="GO:0035251">
    <property type="term" value="F:UDP-glucosyltransferase activity"/>
    <property type="evidence" value="ECO:0007669"/>
    <property type="project" value="InterPro"/>
</dbReference>
<evidence type="ECO:0000256" key="1">
    <source>
        <dbReference type="ARBA" id="ARBA00009995"/>
    </source>
</evidence>
<dbReference type="Proteomes" id="UP000030645">
    <property type="component" value="Unassembled WGS sequence"/>
</dbReference>
<keyword evidence="3" id="KW-0808">Transferase</keyword>
<gene>
    <name evidence="3" type="ORF">L484_014258</name>
</gene>
<name>W9RMW5_9ROSA</name>
<keyword evidence="4" id="KW-1185">Reference proteome</keyword>
<evidence type="ECO:0000256" key="2">
    <source>
        <dbReference type="ARBA" id="ARBA00022676"/>
    </source>
</evidence>
<dbReference type="SUPFAM" id="SSF53756">
    <property type="entry name" value="UDP-Glycosyltransferase/glycogen phosphorylase"/>
    <property type="match status" value="1"/>
</dbReference>
<dbReference type="EMBL" id="KE345285">
    <property type="protein sequence ID" value="EXB98273.1"/>
    <property type="molecule type" value="Genomic_DNA"/>
</dbReference>
<dbReference type="Gene3D" id="3.40.50.2000">
    <property type="entry name" value="Glycogen Phosphorylase B"/>
    <property type="match status" value="1"/>
</dbReference>
<comment type="similarity">
    <text evidence="1">Belongs to the UDP-glycosyltransferase family.</text>
</comment>
<protein>
    <submittedName>
        <fullName evidence="3">UDP-glucose flavonoid 3-O-glucosyltransferase 6</fullName>
    </submittedName>
</protein>
<sequence>MLFVDSWDRLVELISRSVDSACSGSCGDSFSDLTEPELPRVRIDETDSFASASSSDRIKFLDISQNVTVSDTNPIVFVNSFIENHKPHVKNAVSRILNPGLGTPRLAGFVVDTLMSTMMDVASEFGVPSYVFFTSGDGFLSFMFHLQALSDDHGVDPTRFRNDRDSELIVPRFVNPVPVSVLPGIVVDEASTPIMLNHARRIRSQTKGILINTFMELEPHALDFGSKSPPVYPIGSYGPYAVLHRSTSSIFPPNMPIPRKFSPKGS</sequence>
<dbReference type="STRING" id="981085.W9RMW5"/>